<dbReference type="Proteomes" id="UP000314982">
    <property type="component" value="Unassembled WGS sequence"/>
</dbReference>
<dbReference type="STRING" id="62062.ENSHHUP00000089085"/>
<protein>
    <submittedName>
        <fullName evidence="2">Uncharacterized protein</fullName>
    </submittedName>
</protein>
<proteinExistence type="predicted"/>
<keyword evidence="3" id="KW-1185">Reference proteome</keyword>
<reference evidence="2" key="3">
    <citation type="submission" date="2025-09" db="UniProtKB">
        <authorList>
            <consortium name="Ensembl"/>
        </authorList>
    </citation>
    <scope>IDENTIFICATION</scope>
</reference>
<dbReference type="GeneTree" id="ENSGT01150000287492"/>
<reference evidence="2" key="2">
    <citation type="submission" date="2025-08" db="UniProtKB">
        <authorList>
            <consortium name="Ensembl"/>
        </authorList>
    </citation>
    <scope>IDENTIFICATION</scope>
</reference>
<dbReference type="AlphaFoldDB" id="A0A4W5RSJ4"/>
<evidence type="ECO:0000313" key="3">
    <source>
        <dbReference type="Proteomes" id="UP000314982"/>
    </source>
</evidence>
<reference evidence="3" key="1">
    <citation type="submission" date="2018-06" db="EMBL/GenBank/DDBJ databases">
        <title>Genome assembly of Danube salmon.</title>
        <authorList>
            <person name="Macqueen D.J."/>
            <person name="Gundappa M.K."/>
        </authorList>
    </citation>
    <scope>NUCLEOTIDE SEQUENCE [LARGE SCALE GENOMIC DNA]</scope>
</reference>
<evidence type="ECO:0000256" key="1">
    <source>
        <dbReference type="SAM" id="MobiDB-lite"/>
    </source>
</evidence>
<sequence>PPLLCQSADAEAAGPGVKLERSEGEEDPRHSRDIQAGAASGVAPPVATEDLSTAATLQSRNRRSITEEEGPEVLLVKDEGCVEGLGNPEGTMVMEDNQTTPPPEPTEEPAEQHRTTHSLTESVDMEDGKPDLLLVKEETIEDGPESIDLLSGIKMGEQGKGEIHIAYIQ</sequence>
<organism evidence="2 3">
    <name type="scientific">Hucho hucho</name>
    <name type="common">huchen</name>
    <dbReference type="NCBI Taxonomy" id="62062"/>
    <lineage>
        <taxon>Eukaryota</taxon>
        <taxon>Metazoa</taxon>
        <taxon>Chordata</taxon>
        <taxon>Craniata</taxon>
        <taxon>Vertebrata</taxon>
        <taxon>Euteleostomi</taxon>
        <taxon>Actinopterygii</taxon>
        <taxon>Neopterygii</taxon>
        <taxon>Teleostei</taxon>
        <taxon>Protacanthopterygii</taxon>
        <taxon>Salmoniformes</taxon>
        <taxon>Salmonidae</taxon>
        <taxon>Salmoninae</taxon>
        <taxon>Hucho</taxon>
    </lineage>
</organism>
<accession>A0A4W5RSJ4</accession>
<name>A0A4W5RSJ4_9TELE</name>
<dbReference type="Ensembl" id="ENSHHUT00000091848.1">
    <property type="protein sequence ID" value="ENSHHUP00000089085.1"/>
    <property type="gene ID" value="ENSHHUG00000051439.1"/>
</dbReference>
<feature type="region of interest" description="Disordered" evidence="1">
    <location>
        <begin position="1"/>
        <end position="129"/>
    </location>
</feature>
<evidence type="ECO:0000313" key="2">
    <source>
        <dbReference type="Ensembl" id="ENSHHUP00000089085.1"/>
    </source>
</evidence>
<feature type="compositionally biased region" description="Polar residues" evidence="1">
    <location>
        <begin position="50"/>
        <end position="59"/>
    </location>
</feature>
<feature type="compositionally biased region" description="Basic and acidic residues" evidence="1">
    <location>
        <begin position="18"/>
        <end position="33"/>
    </location>
</feature>
<feature type="compositionally biased region" description="Low complexity" evidence="1">
    <location>
        <begin position="36"/>
        <end position="47"/>
    </location>
</feature>